<feature type="domain" description="Nucleotidyl transferase" evidence="4">
    <location>
        <begin position="3"/>
        <end position="232"/>
    </location>
</feature>
<dbReference type="Proteomes" id="UP000740727">
    <property type="component" value="Unassembled WGS sequence"/>
</dbReference>
<dbReference type="InterPro" id="IPR050486">
    <property type="entry name" value="Mannose-1P_guanyltransferase"/>
</dbReference>
<dbReference type="AlphaFoldDB" id="A0A965GCF8"/>
<comment type="similarity">
    <text evidence="1">Belongs to the transferase hexapeptide repeat family.</text>
</comment>
<keyword evidence="3" id="KW-0808">Transferase</keyword>
<dbReference type="InterPro" id="IPR056729">
    <property type="entry name" value="GMPPB_C"/>
</dbReference>
<organism evidence="6 7">
    <name type="scientific">Candidatus Fonsibacter lacus</name>
    <dbReference type="NCBI Taxonomy" id="2576439"/>
    <lineage>
        <taxon>Bacteria</taxon>
        <taxon>Pseudomonadati</taxon>
        <taxon>Pseudomonadota</taxon>
        <taxon>Alphaproteobacteria</taxon>
        <taxon>Candidatus Pelagibacterales</taxon>
        <taxon>Candidatus Pelagibacterales incertae sedis</taxon>
        <taxon>Candidatus Fonsibacter</taxon>
    </lineage>
</organism>
<evidence type="ECO:0000259" key="4">
    <source>
        <dbReference type="Pfam" id="PF00483"/>
    </source>
</evidence>
<feature type="domain" description="Mannose-1-phosphate guanyltransferase C-terminal" evidence="5">
    <location>
        <begin position="248"/>
        <end position="327"/>
    </location>
</feature>
<keyword evidence="3" id="KW-0012">Acyltransferase</keyword>
<protein>
    <submittedName>
        <fullName evidence="6">NDP-sugar synthase</fullName>
    </submittedName>
</protein>
<reference evidence="6" key="1">
    <citation type="submission" date="2018-10" db="EMBL/GenBank/DDBJ databases">
        <title>Iterative Subtractive Binning of Freshwater Chronoseries Metagenomes Recovers Nearly Complete Genomes from over Four Hundred Novel Species.</title>
        <authorList>
            <person name="Rodriguez-R L.M."/>
            <person name="Tsementzi D."/>
            <person name="Luo C."/>
            <person name="Konstantinidis K.T."/>
        </authorList>
    </citation>
    <scope>NUCLEOTIDE SEQUENCE</scope>
    <source>
        <strain evidence="6">WB5_2A_028</strain>
    </source>
</reference>
<dbReference type="CDD" id="cd04181">
    <property type="entry name" value="NTP_transferase"/>
    <property type="match status" value="1"/>
</dbReference>
<dbReference type="InterPro" id="IPR029044">
    <property type="entry name" value="Nucleotide-diphossugar_trans"/>
</dbReference>
<evidence type="ECO:0000313" key="7">
    <source>
        <dbReference type="Proteomes" id="UP000740727"/>
    </source>
</evidence>
<dbReference type="SUPFAM" id="SSF53448">
    <property type="entry name" value="Nucleotide-diphospho-sugar transferases"/>
    <property type="match status" value="1"/>
</dbReference>
<dbReference type="InterPro" id="IPR005835">
    <property type="entry name" value="NTP_transferase_dom"/>
</dbReference>
<evidence type="ECO:0000256" key="2">
    <source>
        <dbReference type="ARBA" id="ARBA00022737"/>
    </source>
</evidence>
<sequence>MEAIFLVGGKGTRLHPLTLDTPKPMLKLGGVPFVAHQIGYAKEHGVTRIIMAISYKNEQFLEYLGDGSNFGVEIVHAIEKQPLGTGGAIRNAASYLQSASTEPVAILNGDILSAHDMRAQVTLHQERDADATLHLIHVPDARPYGSVPTDSSGKILQFVEKSAAPPTNFINAGCYIFTRKLIDEIPANRVVSVERESFPQLLIDGKVMIAYKSSSYWIDIGTPAAFLKATIDLVTGEFRSPVFRVTEKKVFIDPRAQIGNGTQVSEGSAIGRSTLGADCIVTGSVIGDDVVVGEGAKISASIIGNGAHIGEGSQVHGVILGGEQAKIPANSRQIGDNKEFF</sequence>
<keyword evidence="2" id="KW-0677">Repeat</keyword>
<evidence type="ECO:0000313" key="6">
    <source>
        <dbReference type="EMBL" id="NBR93752.1"/>
    </source>
</evidence>
<accession>A0A965GCF8</accession>
<dbReference type="EMBL" id="RFXN01000022">
    <property type="protein sequence ID" value="NBR93752.1"/>
    <property type="molecule type" value="Genomic_DNA"/>
</dbReference>
<dbReference type="Gene3D" id="3.90.550.10">
    <property type="entry name" value="Spore Coat Polysaccharide Biosynthesis Protein SpsA, Chain A"/>
    <property type="match status" value="1"/>
</dbReference>
<comment type="caution">
    <text evidence="6">The sequence shown here is derived from an EMBL/GenBank/DDBJ whole genome shotgun (WGS) entry which is preliminary data.</text>
</comment>
<dbReference type="Pfam" id="PF00483">
    <property type="entry name" value="NTP_transferase"/>
    <property type="match status" value="1"/>
</dbReference>
<proteinExistence type="inferred from homology"/>
<evidence type="ECO:0000259" key="5">
    <source>
        <dbReference type="Pfam" id="PF25087"/>
    </source>
</evidence>
<name>A0A965GCF8_9PROT</name>
<gene>
    <name evidence="6" type="ORF">EBT44_02755</name>
</gene>
<evidence type="ECO:0000256" key="1">
    <source>
        <dbReference type="ARBA" id="ARBA00007274"/>
    </source>
</evidence>
<dbReference type="PANTHER" id="PTHR22572">
    <property type="entry name" value="SUGAR-1-PHOSPHATE GUANYL TRANSFERASE"/>
    <property type="match status" value="1"/>
</dbReference>
<dbReference type="Gene3D" id="2.160.10.10">
    <property type="entry name" value="Hexapeptide repeat proteins"/>
    <property type="match status" value="1"/>
</dbReference>
<dbReference type="Pfam" id="PF25087">
    <property type="entry name" value="GMPPB_C"/>
    <property type="match status" value="1"/>
</dbReference>
<evidence type="ECO:0000256" key="3">
    <source>
        <dbReference type="ARBA" id="ARBA00023315"/>
    </source>
</evidence>